<dbReference type="AlphaFoldDB" id="A0ABD3P693"/>
<dbReference type="EMBL" id="JALLAZ020000959">
    <property type="protein sequence ID" value="KAL3783700.1"/>
    <property type="molecule type" value="Genomic_DNA"/>
</dbReference>
<reference evidence="3 4" key="1">
    <citation type="submission" date="2024-10" db="EMBL/GenBank/DDBJ databases">
        <title>Updated reference genomes for cyclostephanoid diatoms.</title>
        <authorList>
            <person name="Roberts W.R."/>
            <person name="Alverson A.J."/>
        </authorList>
    </citation>
    <scope>NUCLEOTIDE SEQUENCE [LARGE SCALE GENOMIC DNA]</scope>
    <source>
        <strain evidence="3 4">AJA276-08</strain>
    </source>
</reference>
<evidence type="ECO:0000256" key="2">
    <source>
        <dbReference type="SAM" id="MobiDB-lite"/>
    </source>
</evidence>
<dbReference type="InterPro" id="IPR036770">
    <property type="entry name" value="Ankyrin_rpt-contain_sf"/>
</dbReference>
<organism evidence="3 4">
    <name type="scientific">Stephanodiscus triporus</name>
    <dbReference type="NCBI Taxonomy" id="2934178"/>
    <lineage>
        <taxon>Eukaryota</taxon>
        <taxon>Sar</taxon>
        <taxon>Stramenopiles</taxon>
        <taxon>Ochrophyta</taxon>
        <taxon>Bacillariophyta</taxon>
        <taxon>Coscinodiscophyceae</taxon>
        <taxon>Thalassiosirophycidae</taxon>
        <taxon>Stephanodiscales</taxon>
        <taxon>Stephanodiscaceae</taxon>
        <taxon>Stephanodiscus</taxon>
    </lineage>
</organism>
<dbReference type="Proteomes" id="UP001530315">
    <property type="component" value="Unassembled WGS sequence"/>
</dbReference>
<keyword evidence="4" id="KW-1185">Reference proteome</keyword>
<dbReference type="InterPro" id="IPR002110">
    <property type="entry name" value="Ankyrin_rpt"/>
</dbReference>
<accession>A0ABD3P693</accession>
<dbReference type="Gene3D" id="1.25.40.20">
    <property type="entry name" value="Ankyrin repeat-containing domain"/>
    <property type="match status" value="1"/>
</dbReference>
<evidence type="ECO:0000313" key="3">
    <source>
        <dbReference type="EMBL" id="KAL3783700.1"/>
    </source>
</evidence>
<keyword evidence="1" id="KW-0040">ANK repeat</keyword>
<evidence type="ECO:0000313" key="4">
    <source>
        <dbReference type="Proteomes" id="UP001530315"/>
    </source>
</evidence>
<evidence type="ECO:0000256" key="1">
    <source>
        <dbReference type="PROSITE-ProRule" id="PRU00023"/>
    </source>
</evidence>
<dbReference type="Pfam" id="PF00023">
    <property type="entry name" value="Ank"/>
    <property type="match status" value="1"/>
</dbReference>
<evidence type="ECO:0008006" key="5">
    <source>
        <dbReference type="Google" id="ProtNLM"/>
    </source>
</evidence>
<proteinExistence type="predicted"/>
<sequence length="324" mass="36711">MNLIDLPDVIIHSIFSFLADSPSLIGPCICHMMRPLSKHWQHELDDGKRDFWELAMIDLKRDYYRIYQNNSYILSNTGVVASTDRPFKRSRTGQSSCPRRSGRLRPATPKDRYIHAYNRLLSRNESALLELQERVHSSKKRMSLSMLKKLLIEYEPIAINRRVRTGGTFLVEVVRARYVQESVILKCIKLLIENGANPNIASAEVGLCSTSTTENVYESSAASGEVGRCLSVSTGEELYPLIIAAARGMCTCVEYLLAVGANPNLRGSSRFRLYSNSRISVKGKDLTALEFAKKMMDRELENGIKRTDLRGLLRTIELLVKYQE</sequence>
<name>A0ABD3P693_9STRA</name>
<dbReference type="SUPFAM" id="SSF48403">
    <property type="entry name" value="Ankyrin repeat"/>
    <property type="match status" value="1"/>
</dbReference>
<dbReference type="PROSITE" id="PS50088">
    <property type="entry name" value="ANK_REPEAT"/>
    <property type="match status" value="1"/>
</dbReference>
<feature type="repeat" description="ANK" evidence="1">
    <location>
        <begin position="236"/>
        <end position="268"/>
    </location>
</feature>
<gene>
    <name evidence="3" type="ORF">ACHAW5_005185</name>
</gene>
<protein>
    <recommendedName>
        <fullName evidence="5">F-box domain-containing protein</fullName>
    </recommendedName>
</protein>
<feature type="region of interest" description="Disordered" evidence="2">
    <location>
        <begin position="85"/>
        <end position="106"/>
    </location>
</feature>
<comment type="caution">
    <text evidence="3">The sequence shown here is derived from an EMBL/GenBank/DDBJ whole genome shotgun (WGS) entry which is preliminary data.</text>
</comment>